<feature type="compositionally biased region" description="Acidic residues" evidence="13">
    <location>
        <begin position="400"/>
        <end position="413"/>
    </location>
</feature>
<sequence length="689" mass="79411">MDEKSCCNQARNGQNLACLKRISLVLVTVSILLLVGTQRFNFSLFFSSSLNQPSTSTFARCESIELTASQKDELTRLGLTPKKPVKFVSPEKGEQIIYGRFLHITDIHPDPYFKIGSSFEDACHSSKGDANKFGDAISGCDSPMLLMNETISWIKTNLKDKIDFIVWTGDNVRHDNDRNFPRTEQNIFEMNEHVSQLLYETFKKEDTPELAIDLVPSLGNNDVFPHNLFSLGPTLQTRELFRIWQRFIPQSQLHIFNRGAYFFKEVIPGQLAVLSINTLYWFQSNPLVDNCDKRKEPGYKLFEWLGYVFKELRARKMKVWLSGHVPPNEKNYDATCLRKYVVWAYEYRDIIIGGLYGHMNIDHFIPLDSVAAYKSINKDKKKKKEKKKSKSKAVSLIDNDGGDDSDDDDDDTEPLGETSLFRALDANFDDSFFRVQGGVPENKVKYMDTLREELYAAVKGKKKSKAYGERYVIAHVSSSIVPTFNPGIRVWEYNITNLAHELPSVKFEPWDKFFFEIESLIERQSKYTDDEEEEDKEEEDANSQAWIFKKKKTPDKTFPLPMPKNAKLGPAYIPQSYTPERYVNYYLDLEAINKGDKPFDYEIEYSTDDKTYGMPVLTVEEWLKMARLLGKPFDKSSNTNGKQGAGDKRKHTKKKKNKNGKEDKKLEELWQVFLRDAFVSSGYEHKGLG</sequence>
<gene>
    <name evidence="16" type="ORF">LODBEIA_P57840</name>
</gene>
<dbReference type="Pfam" id="PF00149">
    <property type="entry name" value="Metallophos"/>
    <property type="match status" value="1"/>
</dbReference>
<dbReference type="Proteomes" id="UP001497383">
    <property type="component" value="Chromosome 8"/>
</dbReference>
<keyword evidence="6 14" id="KW-0812">Transmembrane</keyword>
<feature type="region of interest" description="Disordered" evidence="13">
    <location>
        <begin position="526"/>
        <end position="546"/>
    </location>
</feature>
<comment type="subcellular location">
    <subcellularLocation>
        <location evidence="1">Vacuole membrane</location>
        <topology evidence="1">Single-pass type II membrane protein</topology>
    </subcellularLocation>
</comment>
<evidence type="ECO:0000256" key="8">
    <source>
        <dbReference type="ARBA" id="ARBA00022968"/>
    </source>
</evidence>
<reference evidence="16 17" key="1">
    <citation type="submission" date="2024-03" db="EMBL/GenBank/DDBJ databases">
        <authorList>
            <person name="Brejova B."/>
        </authorList>
    </citation>
    <scope>NUCLEOTIDE SEQUENCE [LARGE SCALE GENOMIC DNA]</scope>
    <source>
        <strain evidence="16 17">CBS 14171</strain>
    </source>
</reference>
<proteinExistence type="inferred from homology"/>
<keyword evidence="11" id="KW-0325">Glycoprotein</keyword>
<evidence type="ECO:0000259" key="15">
    <source>
        <dbReference type="Pfam" id="PF00149"/>
    </source>
</evidence>
<evidence type="ECO:0000256" key="2">
    <source>
        <dbReference type="ARBA" id="ARBA00010399"/>
    </source>
</evidence>
<feature type="transmembrane region" description="Helical" evidence="14">
    <location>
        <begin position="21"/>
        <end position="40"/>
    </location>
</feature>
<feature type="compositionally biased region" description="Basic residues" evidence="13">
    <location>
        <begin position="381"/>
        <end position="391"/>
    </location>
</feature>
<name>A0ABP0ZTV0_9ASCO</name>
<dbReference type="PIRSF" id="PIRSF027093">
    <property type="entry name" value="EndopolyPtase_N1"/>
    <property type="match status" value="1"/>
</dbReference>
<dbReference type="GeneID" id="92210980"/>
<evidence type="ECO:0000313" key="16">
    <source>
        <dbReference type="EMBL" id="CAK9441961.1"/>
    </source>
</evidence>
<evidence type="ECO:0000256" key="3">
    <source>
        <dbReference type="ARBA" id="ARBA00012459"/>
    </source>
</evidence>
<keyword evidence="5 12" id="KW-0926">Vacuole</keyword>
<evidence type="ECO:0000313" key="17">
    <source>
        <dbReference type="Proteomes" id="UP001497383"/>
    </source>
</evidence>
<organism evidence="16 17">
    <name type="scientific">Lodderomyces beijingensis</name>
    <dbReference type="NCBI Taxonomy" id="1775926"/>
    <lineage>
        <taxon>Eukaryota</taxon>
        <taxon>Fungi</taxon>
        <taxon>Dikarya</taxon>
        <taxon>Ascomycota</taxon>
        <taxon>Saccharomycotina</taxon>
        <taxon>Pichiomycetes</taxon>
        <taxon>Debaryomycetaceae</taxon>
        <taxon>Candida/Lodderomyces clade</taxon>
        <taxon>Lodderomyces</taxon>
    </lineage>
</organism>
<keyword evidence="17" id="KW-1185">Reference proteome</keyword>
<dbReference type="InterPro" id="IPR029052">
    <property type="entry name" value="Metallo-depent_PP-like"/>
</dbReference>
<dbReference type="InterPro" id="IPR041805">
    <property type="entry name" value="ASMase/PPN1_MPP"/>
</dbReference>
<comment type="function">
    <text evidence="12">Catalyzes the hydrolysis of inorganic polyphosphate (polyP) chains of many hundreds of phosphate residues into shorter lengths.</text>
</comment>
<evidence type="ECO:0000256" key="9">
    <source>
        <dbReference type="ARBA" id="ARBA00022989"/>
    </source>
</evidence>
<feature type="domain" description="Calcineurin-like phosphoesterase" evidence="15">
    <location>
        <begin position="100"/>
        <end position="351"/>
    </location>
</feature>
<evidence type="ECO:0000256" key="10">
    <source>
        <dbReference type="ARBA" id="ARBA00023136"/>
    </source>
</evidence>
<dbReference type="EMBL" id="OZ022412">
    <property type="protein sequence ID" value="CAK9441961.1"/>
    <property type="molecule type" value="Genomic_DNA"/>
</dbReference>
<comment type="catalytic activity">
    <reaction evidence="12">
        <text>[phosphate](n+1) + n H2O = (n+1) phosphate + n H(+)</text>
        <dbReference type="Rhea" id="RHEA:22452"/>
        <dbReference type="Rhea" id="RHEA-COMP:14280"/>
        <dbReference type="ChEBI" id="CHEBI:15377"/>
        <dbReference type="ChEBI" id="CHEBI:15378"/>
        <dbReference type="ChEBI" id="CHEBI:16838"/>
        <dbReference type="ChEBI" id="CHEBI:43474"/>
        <dbReference type="EC" id="3.6.1.10"/>
    </reaction>
</comment>
<dbReference type="InterPro" id="IPR004843">
    <property type="entry name" value="Calcineurin-like_PHP"/>
</dbReference>
<accession>A0ABP0ZTV0</accession>
<feature type="region of interest" description="Disordered" evidence="13">
    <location>
        <begin position="633"/>
        <end position="663"/>
    </location>
</feature>
<keyword evidence="9 14" id="KW-1133">Transmembrane helix</keyword>
<evidence type="ECO:0000256" key="1">
    <source>
        <dbReference type="ARBA" id="ARBA00004576"/>
    </source>
</evidence>
<feature type="region of interest" description="Disordered" evidence="13">
    <location>
        <begin position="381"/>
        <end position="413"/>
    </location>
</feature>
<keyword evidence="10 12" id="KW-0472">Membrane</keyword>
<dbReference type="InterPro" id="IPR012358">
    <property type="entry name" value="EndopolyPtase_N1"/>
</dbReference>
<evidence type="ECO:0000256" key="6">
    <source>
        <dbReference type="ARBA" id="ARBA00022692"/>
    </source>
</evidence>
<evidence type="ECO:0000256" key="14">
    <source>
        <dbReference type="SAM" id="Phobius"/>
    </source>
</evidence>
<dbReference type="SUPFAM" id="SSF56300">
    <property type="entry name" value="Metallo-dependent phosphatases"/>
    <property type="match status" value="1"/>
</dbReference>
<evidence type="ECO:0000256" key="5">
    <source>
        <dbReference type="ARBA" id="ARBA00022554"/>
    </source>
</evidence>
<protein>
    <recommendedName>
        <fullName evidence="4 12">Endopolyphosphatase</fullName>
        <ecNumber evidence="3 12">3.6.1.10</ecNumber>
    </recommendedName>
</protein>
<comment type="similarity">
    <text evidence="2">Belongs to the endopolyphosphatase PPN1 family.</text>
</comment>
<feature type="compositionally biased region" description="Acidic residues" evidence="13">
    <location>
        <begin position="529"/>
        <end position="541"/>
    </location>
</feature>
<evidence type="ECO:0000256" key="12">
    <source>
        <dbReference type="PIRNR" id="PIRNR027093"/>
    </source>
</evidence>
<dbReference type="CDD" id="cd00842">
    <property type="entry name" value="MPP_ASMase"/>
    <property type="match status" value="1"/>
</dbReference>
<keyword evidence="7 12" id="KW-0378">Hydrolase</keyword>
<evidence type="ECO:0000256" key="11">
    <source>
        <dbReference type="ARBA" id="ARBA00023180"/>
    </source>
</evidence>
<evidence type="ECO:0000256" key="4">
    <source>
        <dbReference type="ARBA" id="ARBA00014458"/>
    </source>
</evidence>
<dbReference type="EC" id="3.6.1.10" evidence="3 12"/>
<evidence type="ECO:0000256" key="7">
    <source>
        <dbReference type="ARBA" id="ARBA00022801"/>
    </source>
</evidence>
<dbReference type="RefSeq" id="XP_066832722.1">
    <property type="nucleotide sequence ID" value="XM_066976154.1"/>
</dbReference>
<dbReference type="PANTHER" id="PTHR10340:SF55">
    <property type="entry name" value="ENDOPOLYPHOSPHATASE"/>
    <property type="match status" value="1"/>
</dbReference>
<dbReference type="PANTHER" id="PTHR10340">
    <property type="entry name" value="SPHINGOMYELIN PHOSPHODIESTERASE"/>
    <property type="match status" value="1"/>
</dbReference>
<evidence type="ECO:0000256" key="13">
    <source>
        <dbReference type="SAM" id="MobiDB-lite"/>
    </source>
</evidence>
<feature type="compositionally biased region" description="Basic residues" evidence="13">
    <location>
        <begin position="648"/>
        <end position="658"/>
    </location>
</feature>
<keyword evidence="8" id="KW-0735">Signal-anchor</keyword>